<accession>A0A9N9QE42</accession>
<organism evidence="1 2">
    <name type="scientific">Ceutorhynchus assimilis</name>
    <name type="common">cabbage seed weevil</name>
    <dbReference type="NCBI Taxonomy" id="467358"/>
    <lineage>
        <taxon>Eukaryota</taxon>
        <taxon>Metazoa</taxon>
        <taxon>Ecdysozoa</taxon>
        <taxon>Arthropoda</taxon>
        <taxon>Hexapoda</taxon>
        <taxon>Insecta</taxon>
        <taxon>Pterygota</taxon>
        <taxon>Neoptera</taxon>
        <taxon>Endopterygota</taxon>
        <taxon>Coleoptera</taxon>
        <taxon>Polyphaga</taxon>
        <taxon>Cucujiformia</taxon>
        <taxon>Curculionidae</taxon>
        <taxon>Ceutorhynchinae</taxon>
        <taxon>Ceutorhynchus</taxon>
    </lineage>
</organism>
<dbReference type="AlphaFoldDB" id="A0A9N9QE42"/>
<sequence>MDGIKLTRKDSSIDFEASDQICIICNQSDNSVISTENWRETIRADAKVRNDIVTKRLSSLNEEAVFNYHIMNNECYKQYCHEKSLMKYQREKDLLENEDNDSISQSTKTLEENMLVTAVLEELVLRVETVHVLYVIRNHISAFTKNHVFTSTCDLEDESRVFGAEIFCHDNCISGYLLRYKRKPEEGNKSTPQASGRVAAFSRIANDIKAGIDEGYGYTLSYIPEKFNSGNEAMRVSNKELGLMLCDYFGNEITFAKPKAIFSLE</sequence>
<evidence type="ECO:0000313" key="1">
    <source>
        <dbReference type="EMBL" id="CAG9766580.1"/>
    </source>
</evidence>
<keyword evidence="2" id="KW-1185">Reference proteome</keyword>
<name>A0A9N9QE42_9CUCU</name>
<proteinExistence type="predicted"/>
<dbReference type="Proteomes" id="UP001152799">
    <property type="component" value="Chromosome 3"/>
</dbReference>
<dbReference type="EMBL" id="OU892279">
    <property type="protein sequence ID" value="CAG9766580.1"/>
    <property type="molecule type" value="Genomic_DNA"/>
</dbReference>
<reference evidence="1" key="1">
    <citation type="submission" date="2022-01" db="EMBL/GenBank/DDBJ databases">
        <authorList>
            <person name="King R."/>
        </authorList>
    </citation>
    <scope>NUCLEOTIDE SEQUENCE</scope>
</reference>
<protein>
    <submittedName>
        <fullName evidence="1">Uncharacterized protein</fullName>
    </submittedName>
</protein>
<gene>
    <name evidence="1" type="ORF">CEUTPL_LOCUS7159</name>
</gene>
<evidence type="ECO:0000313" key="2">
    <source>
        <dbReference type="Proteomes" id="UP001152799"/>
    </source>
</evidence>
<dbReference type="OrthoDB" id="7455129at2759"/>